<feature type="transmembrane region" description="Helical" evidence="6">
    <location>
        <begin position="268"/>
        <end position="289"/>
    </location>
</feature>
<evidence type="ECO:0000259" key="8">
    <source>
        <dbReference type="Pfam" id="PF12704"/>
    </source>
</evidence>
<dbReference type="PANTHER" id="PTHR30572:SF18">
    <property type="entry name" value="ABC-TYPE MACROLIDE FAMILY EXPORT SYSTEM PERMEASE COMPONENT 2"/>
    <property type="match status" value="1"/>
</dbReference>
<evidence type="ECO:0000256" key="1">
    <source>
        <dbReference type="ARBA" id="ARBA00004651"/>
    </source>
</evidence>
<proteinExistence type="predicted"/>
<feature type="transmembrane region" description="Helical" evidence="6">
    <location>
        <begin position="731"/>
        <end position="753"/>
    </location>
</feature>
<evidence type="ECO:0000256" key="4">
    <source>
        <dbReference type="ARBA" id="ARBA00022989"/>
    </source>
</evidence>
<dbReference type="KEGG" id="mcos:GM418_13400"/>
<dbReference type="Proteomes" id="UP000428260">
    <property type="component" value="Chromosome"/>
</dbReference>
<feature type="transmembrane region" description="Helical" evidence="6">
    <location>
        <begin position="408"/>
        <end position="429"/>
    </location>
</feature>
<evidence type="ECO:0000313" key="9">
    <source>
        <dbReference type="EMBL" id="QGY44622.1"/>
    </source>
</evidence>
<comment type="subcellular location">
    <subcellularLocation>
        <location evidence="1">Cell membrane</location>
        <topology evidence="1">Multi-pass membrane protein</topology>
    </subcellularLocation>
</comment>
<name>A0A6I6JWU6_9BACT</name>
<dbReference type="RefSeq" id="WP_158867106.1">
    <property type="nucleotide sequence ID" value="NZ_CP046401.1"/>
</dbReference>
<feature type="transmembrane region" description="Helical" evidence="6">
    <location>
        <begin position="20"/>
        <end position="39"/>
    </location>
</feature>
<reference evidence="9 10" key="1">
    <citation type="submission" date="2019-11" db="EMBL/GenBank/DDBJ databases">
        <authorList>
            <person name="Zheng R.K."/>
            <person name="Sun C.M."/>
        </authorList>
    </citation>
    <scope>NUCLEOTIDE SEQUENCE [LARGE SCALE GENOMIC DNA]</scope>
    <source>
        <strain evidence="9 10">WC007</strain>
    </source>
</reference>
<keyword evidence="10" id="KW-1185">Reference proteome</keyword>
<evidence type="ECO:0000256" key="3">
    <source>
        <dbReference type="ARBA" id="ARBA00022692"/>
    </source>
</evidence>
<keyword evidence="4 6" id="KW-1133">Transmembrane helix</keyword>
<dbReference type="AlphaFoldDB" id="A0A6I6JWU6"/>
<dbReference type="InterPro" id="IPR050250">
    <property type="entry name" value="Macrolide_Exporter_MacB"/>
</dbReference>
<feature type="transmembrane region" description="Helical" evidence="6">
    <location>
        <begin position="647"/>
        <end position="668"/>
    </location>
</feature>
<dbReference type="GO" id="GO:0022857">
    <property type="term" value="F:transmembrane transporter activity"/>
    <property type="evidence" value="ECO:0007669"/>
    <property type="project" value="TreeGrafter"/>
</dbReference>
<evidence type="ECO:0000313" key="10">
    <source>
        <dbReference type="Proteomes" id="UP000428260"/>
    </source>
</evidence>
<keyword evidence="5 6" id="KW-0472">Membrane</keyword>
<dbReference type="GO" id="GO:0005886">
    <property type="term" value="C:plasma membrane"/>
    <property type="evidence" value="ECO:0007669"/>
    <property type="project" value="UniProtKB-SubCell"/>
</dbReference>
<feature type="transmembrane region" description="Helical" evidence="6">
    <location>
        <begin position="364"/>
        <end position="387"/>
    </location>
</feature>
<dbReference type="EMBL" id="CP046401">
    <property type="protein sequence ID" value="QGY44622.1"/>
    <property type="molecule type" value="Genomic_DNA"/>
</dbReference>
<sequence>MRFKAVLRSLFRYRLNSSIIIISLAIGIACMNLITIFITRENNADGFQKNKKNIYALQADDPFRKGEKMYFIRQGAAEYMKDNFAEVKDFCRIINTSPSKINANNQDYFENKKTIAVSSNFFTFFSYKLISGNPARVLETKQNVVISDKLAMKYFGRLNVIGQKLLFPDGDNDTEMFISGVFEKPQESTQLDFEMVKLIGESDSRVYLQLAENTNIVQLEEKFAQNKENIPIVHDGTPGTHSLKSLKAAYFDTSRGQTIETSRDRSDLLIALVIAVMILGVALFNYLGLINNQLMEKTREYSIRRVNGSSKINLINAFMGETFMLVGVAFALSLVLMILAIPFFNQLTSTSITSQYIFHSENIFLLLGIPAFILLASFLFAFFKIGVSVKTKALKPGKLYAVNKFQIPVFNIAQLAVSVILIIGSIVILKQINYITNKKIGLAKKTLEVKVPRQYKNISPVFKAELEKSSSVELVSLANASPVLEHMMILMHYDENGVDKQYTPALFWGDENYPKALGIEIIKGDNFSENAGTNKGKCIINESLAALFPDQDLIGKYLPGSKNDLVIGICKDFHYGSLKEVIEPGYVSYGSGGFFIMVKPSAGQSQEAREVVAKIWKELIPDFPLNMESINDRYEWMHRENTNYAKLIGACCIISVFLSMIGLFAVSFHTSRRRVKEIGIRKVNGATISEILALLNKDFVMWVGISFVLAIPAGWYFMHKWLESFMYKTNLSWWIFSLAGIIALAIALVTVSIQSWKAASKNPVEALRYE</sequence>
<dbReference type="InterPro" id="IPR025857">
    <property type="entry name" value="MacB_PCD"/>
</dbReference>
<feature type="domain" description="MacB-like periplasmic core" evidence="8">
    <location>
        <begin position="18"/>
        <end position="222"/>
    </location>
</feature>
<feature type="transmembrane region" description="Helical" evidence="6">
    <location>
        <begin position="323"/>
        <end position="344"/>
    </location>
</feature>
<evidence type="ECO:0000256" key="5">
    <source>
        <dbReference type="ARBA" id="ARBA00023136"/>
    </source>
</evidence>
<feature type="domain" description="ABC3 transporter permease C-terminal" evidence="7">
    <location>
        <begin position="273"/>
        <end position="383"/>
    </location>
</feature>
<keyword evidence="3 6" id="KW-0812">Transmembrane</keyword>
<gene>
    <name evidence="9" type="ORF">GM418_13400</name>
</gene>
<evidence type="ECO:0000259" key="7">
    <source>
        <dbReference type="Pfam" id="PF02687"/>
    </source>
</evidence>
<dbReference type="Pfam" id="PF02687">
    <property type="entry name" value="FtsX"/>
    <property type="match status" value="2"/>
</dbReference>
<dbReference type="PROSITE" id="PS51257">
    <property type="entry name" value="PROKAR_LIPOPROTEIN"/>
    <property type="match status" value="1"/>
</dbReference>
<dbReference type="InterPro" id="IPR003838">
    <property type="entry name" value="ABC3_permease_C"/>
</dbReference>
<accession>A0A6I6JWU6</accession>
<protein>
    <submittedName>
        <fullName evidence="9">FtsX-like permease family protein</fullName>
    </submittedName>
</protein>
<evidence type="ECO:0000256" key="2">
    <source>
        <dbReference type="ARBA" id="ARBA00022475"/>
    </source>
</evidence>
<feature type="domain" description="ABC3 transporter permease C-terminal" evidence="7">
    <location>
        <begin position="653"/>
        <end position="763"/>
    </location>
</feature>
<dbReference type="PANTHER" id="PTHR30572">
    <property type="entry name" value="MEMBRANE COMPONENT OF TRANSPORTER-RELATED"/>
    <property type="match status" value="1"/>
</dbReference>
<dbReference type="Pfam" id="PF12704">
    <property type="entry name" value="MacB_PCD"/>
    <property type="match status" value="1"/>
</dbReference>
<keyword evidence="2" id="KW-1003">Cell membrane</keyword>
<organism evidence="9 10">
    <name type="scientific">Maribellus comscasis</name>
    <dbReference type="NCBI Taxonomy" id="2681766"/>
    <lineage>
        <taxon>Bacteria</taxon>
        <taxon>Pseudomonadati</taxon>
        <taxon>Bacteroidota</taxon>
        <taxon>Bacteroidia</taxon>
        <taxon>Marinilabiliales</taxon>
        <taxon>Prolixibacteraceae</taxon>
        <taxon>Maribellus</taxon>
    </lineage>
</organism>
<evidence type="ECO:0000256" key="6">
    <source>
        <dbReference type="SAM" id="Phobius"/>
    </source>
</evidence>
<feature type="transmembrane region" description="Helical" evidence="6">
    <location>
        <begin position="699"/>
        <end position="719"/>
    </location>
</feature>